<dbReference type="EMBL" id="JAOQIO010000103">
    <property type="protein sequence ID" value="MCU6796406.1"/>
    <property type="molecule type" value="Genomic_DNA"/>
</dbReference>
<dbReference type="Gene3D" id="1.10.3720.10">
    <property type="entry name" value="MetI-like"/>
    <property type="match status" value="1"/>
</dbReference>
<dbReference type="InterPro" id="IPR000515">
    <property type="entry name" value="MetI-like"/>
</dbReference>
<keyword evidence="10" id="KW-1185">Reference proteome</keyword>
<evidence type="ECO:0000256" key="4">
    <source>
        <dbReference type="ARBA" id="ARBA00022692"/>
    </source>
</evidence>
<sequence>MKKQMTVGSICFDAVIYLSLIAAIFAFVYPLYYMFIVSVSDGMNVMRGEIKWFPIGFNFDAYYTILTDHKVIRAYGNTLLYTSVGTFINVAATALCAYPLSRSRLYGRSFFTVFIVITMLFHGGMIPTYLVVDSLGLMNSMWAIVIPPAINVWYMIIMRTFFQNIPNEIQESAVIDGAHEITIFWRIIIPLSAPVFATMIMFYAVWHWNSFFPATIYLRNNEMVPVQIIMRSMIVDGNVGEVNSTRDLTTILLSMKYAVVIVTILPILAVYPFIQKYFVKGAMVGSLKG</sequence>
<keyword evidence="3" id="KW-1003">Cell membrane</keyword>
<feature type="transmembrane region" description="Helical" evidence="7">
    <location>
        <begin position="142"/>
        <end position="162"/>
    </location>
</feature>
<feature type="transmembrane region" description="Helical" evidence="7">
    <location>
        <begin position="257"/>
        <end position="274"/>
    </location>
</feature>
<name>A0ABT2UQW3_9BACL</name>
<evidence type="ECO:0000256" key="6">
    <source>
        <dbReference type="ARBA" id="ARBA00023136"/>
    </source>
</evidence>
<accession>A0ABT2UQW3</accession>
<comment type="caution">
    <text evidence="9">The sequence shown here is derived from an EMBL/GenBank/DDBJ whole genome shotgun (WGS) entry which is preliminary data.</text>
</comment>
<comment type="similarity">
    <text evidence="7">Belongs to the binding-protein-dependent transport system permease family.</text>
</comment>
<evidence type="ECO:0000313" key="10">
    <source>
        <dbReference type="Proteomes" id="UP001652445"/>
    </source>
</evidence>
<dbReference type="Proteomes" id="UP001652445">
    <property type="component" value="Unassembled WGS sequence"/>
</dbReference>
<evidence type="ECO:0000259" key="8">
    <source>
        <dbReference type="PROSITE" id="PS50928"/>
    </source>
</evidence>
<reference evidence="9 10" key="1">
    <citation type="submission" date="2022-09" db="EMBL/GenBank/DDBJ databases">
        <authorList>
            <person name="Han X.L."/>
            <person name="Wang Q."/>
            <person name="Lu T."/>
        </authorList>
    </citation>
    <scope>NUCLEOTIDE SEQUENCE [LARGE SCALE GENOMIC DNA]</scope>
    <source>
        <strain evidence="9 10">WQ 127069</strain>
    </source>
</reference>
<keyword evidence="6 7" id="KW-0472">Membrane</keyword>
<keyword evidence="4 7" id="KW-0812">Transmembrane</keyword>
<protein>
    <submittedName>
        <fullName evidence="9">Carbohydrate ABC transporter permease</fullName>
    </submittedName>
</protein>
<dbReference type="PANTHER" id="PTHR43744:SF9">
    <property type="entry name" value="POLYGALACTURONAN_RHAMNOGALACTURONAN TRANSPORT SYSTEM PERMEASE PROTEIN YTCP"/>
    <property type="match status" value="1"/>
</dbReference>
<dbReference type="RefSeq" id="WP_262687225.1">
    <property type="nucleotide sequence ID" value="NZ_JAOQIO010000103.1"/>
</dbReference>
<comment type="subcellular location">
    <subcellularLocation>
        <location evidence="1 7">Cell membrane</location>
        <topology evidence="1 7">Multi-pass membrane protein</topology>
    </subcellularLocation>
</comment>
<proteinExistence type="inferred from homology"/>
<evidence type="ECO:0000313" key="9">
    <source>
        <dbReference type="EMBL" id="MCU6796406.1"/>
    </source>
</evidence>
<keyword evidence="2 7" id="KW-0813">Transport</keyword>
<dbReference type="InterPro" id="IPR035906">
    <property type="entry name" value="MetI-like_sf"/>
</dbReference>
<dbReference type="PANTHER" id="PTHR43744">
    <property type="entry name" value="ABC TRANSPORTER PERMEASE PROTEIN MG189-RELATED-RELATED"/>
    <property type="match status" value="1"/>
</dbReference>
<evidence type="ECO:0000256" key="2">
    <source>
        <dbReference type="ARBA" id="ARBA00022448"/>
    </source>
</evidence>
<dbReference type="Pfam" id="PF00528">
    <property type="entry name" value="BPD_transp_1"/>
    <property type="match status" value="1"/>
</dbReference>
<dbReference type="PROSITE" id="PS50928">
    <property type="entry name" value="ABC_TM1"/>
    <property type="match status" value="1"/>
</dbReference>
<keyword evidence="5 7" id="KW-1133">Transmembrane helix</keyword>
<feature type="transmembrane region" description="Helical" evidence="7">
    <location>
        <begin position="79"/>
        <end position="98"/>
    </location>
</feature>
<evidence type="ECO:0000256" key="5">
    <source>
        <dbReference type="ARBA" id="ARBA00022989"/>
    </source>
</evidence>
<evidence type="ECO:0000256" key="1">
    <source>
        <dbReference type="ARBA" id="ARBA00004651"/>
    </source>
</evidence>
<evidence type="ECO:0000256" key="3">
    <source>
        <dbReference type="ARBA" id="ARBA00022475"/>
    </source>
</evidence>
<dbReference type="CDD" id="cd06261">
    <property type="entry name" value="TM_PBP2"/>
    <property type="match status" value="1"/>
</dbReference>
<gene>
    <name evidence="9" type="ORF">OB236_30210</name>
</gene>
<feature type="transmembrane region" description="Helical" evidence="7">
    <location>
        <begin position="12"/>
        <end position="36"/>
    </location>
</feature>
<feature type="transmembrane region" description="Helical" evidence="7">
    <location>
        <begin position="110"/>
        <end position="130"/>
    </location>
</feature>
<evidence type="ECO:0000256" key="7">
    <source>
        <dbReference type="RuleBase" id="RU363032"/>
    </source>
</evidence>
<feature type="transmembrane region" description="Helical" evidence="7">
    <location>
        <begin position="183"/>
        <end position="206"/>
    </location>
</feature>
<dbReference type="SUPFAM" id="SSF161098">
    <property type="entry name" value="MetI-like"/>
    <property type="match status" value="1"/>
</dbReference>
<feature type="domain" description="ABC transmembrane type-1" evidence="8">
    <location>
        <begin position="75"/>
        <end position="274"/>
    </location>
</feature>
<organism evidence="9 10">
    <name type="scientific">Paenibacillus baimaensis</name>
    <dbReference type="NCBI Taxonomy" id="2982185"/>
    <lineage>
        <taxon>Bacteria</taxon>
        <taxon>Bacillati</taxon>
        <taxon>Bacillota</taxon>
        <taxon>Bacilli</taxon>
        <taxon>Bacillales</taxon>
        <taxon>Paenibacillaceae</taxon>
        <taxon>Paenibacillus</taxon>
    </lineage>
</organism>